<gene>
    <name evidence="2" type="ORF">Adt_26107</name>
</gene>
<keyword evidence="1" id="KW-0677">Repeat</keyword>
<evidence type="ECO:0000313" key="2">
    <source>
        <dbReference type="EMBL" id="KAL2490479.1"/>
    </source>
</evidence>
<dbReference type="PANTHER" id="PTHR46862">
    <property type="entry name" value="OS07G0661900 PROTEIN"/>
    <property type="match status" value="1"/>
</dbReference>
<accession>A0ABD1RU04</accession>
<proteinExistence type="predicted"/>
<dbReference type="InterPro" id="IPR011990">
    <property type="entry name" value="TPR-like_helical_dom_sf"/>
</dbReference>
<evidence type="ECO:0000313" key="3">
    <source>
        <dbReference type="Proteomes" id="UP001604336"/>
    </source>
</evidence>
<evidence type="ECO:0000256" key="1">
    <source>
        <dbReference type="ARBA" id="ARBA00022737"/>
    </source>
</evidence>
<dbReference type="InterPro" id="IPR002885">
    <property type="entry name" value="PPR_rpt"/>
</dbReference>
<dbReference type="Proteomes" id="UP001604336">
    <property type="component" value="Unassembled WGS sequence"/>
</dbReference>
<comment type="caution">
    <text evidence="2">The sequence shown here is derived from an EMBL/GenBank/DDBJ whole genome shotgun (WGS) entry which is preliminary data.</text>
</comment>
<dbReference type="EMBL" id="JBFOLK010000008">
    <property type="protein sequence ID" value="KAL2490479.1"/>
    <property type="molecule type" value="Genomic_DNA"/>
</dbReference>
<protein>
    <submittedName>
        <fullName evidence="2">Pentatricopeptide repeat-containing protein</fullName>
    </submittedName>
</protein>
<dbReference type="Gene3D" id="1.25.40.10">
    <property type="entry name" value="Tetratricopeptide repeat domain"/>
    <property type="match status" value="1"/>
</dbReference>
<dbReference type="AlphaFoldDB" id="A0ABD1RU04"/>
<dbReference type="PANTHER" id="PTHR46862:SF3">
    <property type="entry name" value="OS07G0661900 PROTEIN"/>
    <property type="match status" value="1"/>
</dbReference>
<keyword evidence="3" id="KW-1185">Reference proteome</keyword>
<dbReference type="Pfam" id="PF01535">
    <property type="entry name" value="PPR"/>
    <property type="match status" value="2"/>
</dbReference>
<organism evidence="2 3">
    <name type="scientific">Abeliophyllum distichum</name>
    <dbReference type="NCBI Taxonomy" id="126358"/>
    <lineage>
        <taxon>Eukaryota</taxon>
        <taxon>Viridiplantae</taxon>
        <taxon>Streptophyta</taxon>
        <taxon>Embryophyta</taxon>
        <taxon>Tracheophyta</taxon>
        <taxon>Spermatophyta</taxon>
        <taxon>Magnoliopsida</taxon>
        <taxon>eudicotyledons</taxon>
        <taxon>Gunneridae</taxon>
        <taxon>Pentapetalae</taxon>
        <taxon>asterids</taxon>
        <taxon>lamiids</taxon>
        <taxon>Lamiales</taxon>
        <taxon>Oleaceae</taxon>
        <taxon>Forsythieae</taxon>
        <taxon>Abeliophyllum</taxon>
    </lineage>
</organism>
<reference evidence="3" key="1">
    <citation type="submission" date="2024-07" db="EMBL/GenBank/DDBJ databases">
        <title>Two chromosome-level genome assemblies of Korean endemic species Abeliophyllum distichum and Forsythia ovata (Oleaceae).</title>
        <authorList>
            <person name="Jang H."/>
        </authorList>
    </citation>
    <scope>NUCLEOTIDE SEQUENCE [LARGE SCALE GENOMIC DNA]</scope>
</reference>
<sequence>MVQEVEAVIEEMETLELHIDQNSLPVLINMYVNQGLSERAKFLFDKCQSIGRLSSGTYAAIIDVYAEKGLWAEAEAVFYSKSGSFGPKREVLEYNVMIKAYVRPSSMTKLSYSSRA</sequence>
<name>A0ABD1RU04_9LAMI</name>